<comment type="caution">
    <text evidence="1">The sequence shown here is derived from an EMBL/GenBank/DDBJ whole genome shotgun (WGS) entry which is preliminary data.</text>
</comment>
<reference evidence="1 2" key="1">
    <citation type="journal article" date="2020" name="Cell">
        <title>Large-Scale Comparative Analyses of Tick Genomes Elucidate Their Genetic Diversity and Vector Capacities.</title>
        <authorList>
            <consortium name="Tick Genome and Microbiome Consortium (TIGMIC)"/>
            <person name="Jia N."/>
            <person name="Wang J."/>
            <person name="Shi W."/>
            <person name="Du L."/>
            <person name="Sun Y."/>
            <person name="Zhan W."/>
            <person name="Jiang J.F."/>
            <person name="Wang Q."/>
            <person name="Zhang B."/>
            <person name="Ji P."/>
            <person name="Bell-Sakyi L."/>
            <person name="Cui X.M."/>
            <person name="Yuan T.T."/>
            <person name="Jiang B.G."/>
            <person name="Yang W.F."/>
            <person name="Lam T.T."/>
            <person name="Chang Q.C."/>
            <person name="Ding S.J."/>
            <person name="Wang X.J."/>
            <person name="Zhu J.G."/>
            <person name="Ruan X.D."/>
            <person name="Zhao L."/>
            <person name="Wei J.T."/>
            <person name="Ye R.Z."/>
            <person name="Que T.C."/>
            <person name="Du C.H."/>
            <person name="Zhou Y.H."/>
            <person name="Cheng J.X."/>
            <person name="Dai P.F."/>
            <person name="Guo W.B."/>
            <person name="Han X.H."/>
            <person name="Huang E.J."/>
            <person name="Li L.F."/>
            <person name="Wei W."/>
            <person name="Gao Y.C."/>
            <person name="Liu J.Z."/>
            <person name="Shao H.Z."/>
            <person name="Wang X."/>
            <person name="Wang C.C."/>
            <person name="Yang T.C."/>
            <person name="Huo Q.B."/>
            <person name="Li W."/>
            <person name="Chen H.Y."/>
            <person name="Chen S.E."/>
            <person name="Zhou L.G."/>
            <person name="Ni X.B."/>
            <person name="Tian J.H."/>
            <person name="Sheng Y."/>
            <person name="Liu T."/>
            <person name="Pan Y.S."/>
            <person name="Xia L.Y."/>
            <person name="Li J."/>
            <person name="Zhao F."/>
            <person name="Cao W.C."/>
        </authorList>
    </citation>
    <scope>NUCLEOTIDE SEQUENCE [LARGE SCALE GENOMIC DNA]</scope>
    <source>
        <strain evidence="1">Iper-2018</strain>
    </source>
</reference>
<dbReference type="Proteomes" id="UP000805193">
    <property type="component" value="Unassembled WGS sequence"/>
</dbReference>
<organism evidence="1 2">
    <name type="scientific">Ixodes persulcatus</name>
    <name type="common">Taiga tick</name>
    <dbReference type="NCBI Taxonomy" id="34615"/>
    <lineage>
        <taxon>Eukaryota</taxon>
        <taxon>Metazoa</taxon>
        <taxon>Ecdysozoa</taxon>
        <taxon>Arthropoda</taxon>
        <taxon>Chelicerata</taxon>
        <taxon>Arachnida</taxon>
        <taxon>Acari</taxon>
        <taxon>Parasitiformes</taxon>
        <taxon>Ixodida</taxon>
        <taxon>Ixodoidea</taxon>
        <taxon>Ixodidae</taxon>
        <taxon>Ixodinae</taxon>
        <taxon>Ixodes</taxon>
    </lineage>
</organism>
<proteinExistence type="predicted"/>
<protein>
    <submittedName>
        <fullName evidence="1">Uncharacterized protein</fullName>
    </submittedName>
</protein>
<evidence type="ECO:0000313" key="2">
    <source>
        <dbReference type="Proteomes" id="UP000805193"/>
    </source>
</evidence>
<gene>
    <name evidence="1" type="ORF">HPB47_022793</name>
</gene>
<name>A0AC60QC01_IXOPE</name>
<dbReference type="EMBL" id="JABSTQ010009335">
    <property type="protein sequence ID" value="KAG0430341.1"/>
    <property type="molecule type" value="Genomic_DNA"/>
</dbReference>
<accession>A0AC60QC01</accession>
<evidence type="ECO:0000313" key="1">
    <source>
        <dbReference type="EMBL" id="KAG0430341.1"/>
    </source>
</evidence>
<sequence length="433" mass="47891">MYLGLVNDCLSWRSAVKQTISPCALHLNVLRRIRGQTGLIQSRLLYALPLVLVRDAQVTKMEIIQRKTLRICLSLSPSAPNFKESVGTLDDDPPPTPPHTTVSLNISEESPQLRNKKLVSDVISRNLAEEHVDSFFDGWIKDFTDGSVYHQKKSSTAAVIISELGSSLFADDCSGRFNFYTSSTIAELKALELALDTLHDLQSPERAALLIDSRAALQILSNLEDAPPIARIIAFKVESLEKKGSTVAFQWLPSHCGIGGNERADLMAAEAHELTNSTLHVPKINEARLLIARVAGGTPPPPIPTKLGRLEAAFLHRLRTRSAFTASWLYRIKCVDSQHCQTCQVPEDIEHLLCDCPIFDAQRSRLHLELRQRGLSHLLFPPGPRGTATKTFALLLTFLEDTGLADCSFQFSVRRARLGARPVTVTGSMTFCH</sequence>
<keyword evidence="2" id="KW-1185">Reference proteome</keyword>